<dbReference type="HOGENOM" id="CLU_000445_69_11_5"/>
<accession>A0A097EKE0</accession>
<dbReference type="Gene3D" id="3.40.50.2300">
    <property type="match status" value="1"/>
</dbReference>
<dbReference type="AlphaFoldDB" id="A0A097EKE0"/>
<dbReference type="STRING" id="1549858.MC45_06180"/>
<dbReference type="eggNOG" id="COG0784">
    <property type="taxonomic scope" value="Bacteria"/>
</dbReference>
<evidence type="ECO:0000313" key="1">
    <source>
        <dbReference type="EMBL" id="AIT08039.1"/>
    </source>
</evidence>
<dbReference type="InterPro" id="IPR011006">
    <property type="entry name" value="CheY-like_superfamily"/>
</dbReference>
<evidence type="ECO:0008006" key="3">
    <source>
        <dbReference type="Google" id="ProtNLM"/>
    </source>
</evidence>
<dbReference type="EMBL" id="CP009571">
    <property type="protein sequence ID" value="AIT08039.1"/>
    <property type="molecule type" value="Genomic_DNA"/>
</dbReference>
<reference evidence="1 2" key="1">
    <citation type="submission" date="2014-09" db="EMBL/GenBank/DDBJ databases">
        <title>Using Illumina technology Improving SMRT sequencing Genome Assembly by RASTools.</title>
        <authorList>
            <person name="Zhou Y."/>
            <person name="Ma T."/>
            <person name="Liu T."/>
        </authorList>
    </citation>
    <scope>NUCLEOTIDE SEQUENCE [LARGE SCALE GENOMIC DNA]</scope>
    <source>
        <strain evidence="1 2">ATCC 55669</strain>
    </source>
</reference>
<dbReference type="Proteomes" id="UP000033200">
    <property type="component" value="Chromosome"/>
</dbReference>
<name>A0A097EKE0_9SPHN</name>
<sequence>MTDLHGRRILIVEDEYLVADDLARDLRGLGAEIVGPIGTLAAAVKLLATAPPLDGAVLDINLHGEMSYPVAALLAAAGTKFLFVTGYDAWTIDDRFRNVPRHEKPVHSADVVAALFGEERQTSGEA</sequence>
<protein>
    <recommendedName>
        <fullName evidence="3">Response regulatory domain-containing protein</fullName>
    </recommendedName>
</protein>
<keyword evidence="2" id="KW-1185">Reference proteome</keyword>
<evidence type="ECO:0000313" key="2">
    <source>
        <dbReference type="Proteomes" id="UP000033200"/>
    </source>
</evidence>
<gene>
    <name evidence="1" type="ORF">MC45_06180</name>
</gene>
<proteinExistence type="predicted"/>
<organism evidence="1 2">
    <name type="scientific">Sphingomonas taxi</name>
    <dbReference type="NCBI Taxonomy" id="1549858"/>
    <lineage>
        <taxon>Bacteria</taxon>
        <taxon>Pseudomonadati</taxon>
        <taxon>Pseudomonadota</taxon>
        <taxon>Alphaproteobacteria</taxon>
        <taxon>Sphingomonadales</taxon>
        <taxon>Sphingomonadaceae</taxon>
        <taxon>Sphingomonas</taxon>
    </lineage>
</organism>
<dbReference type="KEGG" id="stax:MC45_06180"/>
<dbReference type="SUPFAM" id="SSF52172">
    <property type="entry name" value="CheY-like"/>
    <property type="match status" value="1"/>
</dbReference>